<accession>A0ABM8E0A4</accession>
<gene>
    <name evidence="2" type="ORF">Microterr_19150</name>
</gene>
<evidence type="ECO:0000313" key="2">
    <source>
        <dbReference type="EMBL" id="BDV31255.1"/>
    </source>
</evidence>
<sequence length="56" mass="6126">MTVRFDEFVRAADAAGFGPGIRTRRWIDWPRIIAWSTVGALVALVVGGSYVAAYVL</sequence>
<keyword evidence="3" id="KW-1185">Reference proteome</keyword>
<evidence type="ECO:0000313" key="3">
    <source>
        <dbReference type="Proteomes" id="UP001317779"/>
    </source>
</evidence>
<evidence type="ECO:0000256" key="1">
    <source>
        <dbReference type="SAM" id="Phobius"/>
    </source>
</evidence>
<dbReference type="RefSeq" id="WP_263798881.1">
    <property type="nucleotide sequence ID" value="NZ_AP027141.1"/>
</dbReference>
<protein>
    <submittedName>
        <fullName evidence="2">Uncharacterized protein</fullName>
    </submittedName>
</protein>
<dbReference type="Proteomes" id="UP001317779">
    <property type="component" value="Chromosome"/>
</dbReference>
<keyword evidence="1" id="KW-1133">Transmembrane helix</keyword>
<feature type="transmembrane region" description="Helical" evidence="1">
    <location>
        <begin position="32"/>
        <end position="55"/>
    </location>
</feature>
<name>A0ABM8E0A4_9MICO</name>
<keyword evidence="1" id="KW-0812">Transmembrane</keyword>
<keyword evidence="1" id="KW-0472">Membrane</keyword>
<dbReference type="EMBL" id="AP027141">
    <property type="protein sequence ID" value="BDV31255.1"/>
    <property type="molecule type" value="Genomic_DNA"/>
</dbReference>
<reference evidence="2 3" key="1">
    <citation type="submission" date="2022-12" db="EMBL/GenBank/DDBJ databases">
        <title>Microbacterium terricola strain KV-448 chromosome, complete genome.</title>
        <authorList>
            <person name="Oshima T."/>
            <person name="Moriya T."/>
            <person name="Bessho Y."/>
        </authorList>
    </citation>
    <scope>NUCLEOTIDE SEQUENCE [LARGE SCALE GENOMIC DNA]</scope>
    <source>
        <strain evidence="2 3">KV-448</strain>
    </source>
</reference>
<proteinExistence type="predicted"/>
<organism evidence="2 3">
    <name type="scientific">Microbacterium terricola</name>
    <dbReference type="NCBI Taxonomy" id="344163"/>
    <lineage>
        <taxon>Bacteria</taxon>
        <taxon>Bacillati</taxon>
        <taxon>Actinomycetota</taxon>
        <taxon>Actinomycetes</taxon>
        <taxon>Micrococcales</taxon>
        <taxon>Microbacteriaceae</taxon>
        <taxon>Microbacterium</taxon>
    </lineage>
</organism>